<accession>A0A3R8KT74</accession>
<dbReference type="RefSeq" id="WP_125130670.1">
    <property type="nucleotide sequence ID" value="NZ_RHJS01000002.1"/>
</dbReference>
<organism evidence="1 2">
    <name type="scientific">Schaedlerella arabinosiphila</name>
    <dbReference type="NCBI Taxonomy" id="2044587"/>
    <lineage>
        <taxon>Bacteria</taxon>
        <taxon>Bacillati</taxon>
        <taxon>Bacillota</taxon>
        <taxon>Clostridia</taxon>
        <taxon>Lachnospirales</taxon>
        <taxon>Lachnospiraceae</taxon>
        <taxon>Schaedlerella</taxon>
    </lineage>
</organism>
<dbReference type="AlphaFoldDB" id="A0A3R8KT74"/>
<keyword evidence="2" id="KW-1185">Reference proteome</keyword>
<name>A0A3R8KT74_9FIRM</name>
<dbReference type="Proteomes" id="UP000274920">
    <property type="component" value="Unassembled WGS sequence"/>
</dbReference>
<proteinExistence type="predicted"/>
<protein>
    <submittedName>
        <fullName evidence="1">Capsular biosynthesis protein CpsH</fullName>
    </submittedName>
</protein>
<sequence>MSVSEAKRKGLTGKKILFFSPAFFGYEDKIKNKMLELGAEVDSYDVRSVVSAFERSVLKMNQNIFKRRTEKYYAKILSGIKTKKYDYVFFIKCDMPTERILKIFRKCFKNAKFCLHMWDSIENIPGIENKFKYFDFISSFDRLDCETYPELHFRPLYFCDEYRREEKRTEEYDYDLCFIGTIHSDRWKILKELKRQSEEKNLRIFYYPYLQSKFIYYFYRFIKPEFWDSTIDEFYFEKLSGDMISKKVDKSKIVIDIQHPRQNGLTIRTIEMIGMNKKMITTNQDIRNYDFYNPENICILNRRKPALNMNFKSDYMTLDKALYNKYSLESWIYEVLGNEK</sequence>
<reference evidence="1" key="1">
    <citation type="submission" date="2018-10" db="EMBL/GenBank/DDBJ databases">
        <title>Schaedlerella arabinophila gen. nov. sp. nov., isolated from the mouse intestinal tract and comparative analysis with the genome of the closely related altered Schaedler flora strain ASF502.</title>
        <authorList>
            <person name="Miyake S."/>
            <person name="Soh M."/>
            <person name="Seedorf H."/>
        </authorList>
    </citation>
    <scope>NUCLEOTIDE SEQUENCE [LARGE SCALE GENOMIC DNA]</scope>
    <source>
        <strain evidence="1">DSM 106076</strain>
    </source>
</reference>
<dbReference type="EMBL" id="RHJS01000002">
    <property type="protein sequence ID" value="RRK31353.1"/>
    <property type="molecule type" value="Genomic_DNA"/>
</dbReference>
<comment type="caution">
    <text evidence="1">The sequence shown here is derived from an EMBL/GenBank/DDBJ whole genome shotgun (WGS) entry which is preliminary data.</text>
</comment>
<evidence type="ECO:0000313" key="1">
    <source>
        <dbReference type="EMBL" id="RRK31353.1"/>
    </source>
</evidence>
<gene>
    <name evidence="1" type="ORF">EBB54_08250</name>
</gene>
<evidence type="ECO:0000313" key="2">
    <source>
        <dbReference type="Proteomes" id="UP000274920"/>
    </source>
</evidence>